<accession>A0AAV2QM38</accession>
<evidence type="ECO:0000313" key="3">
    <source>
        <dbReference type="EMBL" id="CAL4091849.1"/>
    </source>
</evidence>
<feature type="compositionally biased region" description="Basic and acidic residues" evidence="1">
    <location>
        <begin position="168"/>
        <end position="181"/>
    </location>
</feature>
<feature type="compositionally biased region" description="Basic residues" evidence="1">
    <location>
        <begin position="150"/>
        <end position="167"/>
    </location>
</feature>
<feature type="region of interest" description="Disordered" evidence="1">
    <location>
        <begin position="145"/>
        <end position="195"/>
    </location>
</feature>
<evidence type="ECO:0000256" key="1">
    <source>
        <dbReference type="SAM" id="MobiDB-lite"/>
    </source>
</evidence>
<feature type="chain" id="PRO_5043528169" evidence="2">
    <location>
        <begin position="25"/>
        <end position="195"/>
    </location>
</feature>
<comment type="caution">
    <text evidence="3">The sequence shown here is derived from an EMBL/GenBank/DDBJ whole genome shotgun (WGS) entry which is preliminary data.</text>
</comment>
<evidence type="ECO:0000256" key="2">
    <source>
        <dbReference type="SAM" id="SignalP"/>
    </source>
</evidence>
<keyword evidence="4" id="KW-1185">Reference proteome</keyword>
<reference evidence="3 4" key="1">
    <citation type="submission" date="2024-05" db="EMBL/GenBank/DDBJ databases">
        <authorList>
            <person name="Wallberg A."/>
        </authorList>
    </citation>
    <scope>NUCLEOTIDE SEQUENCE [LARGE SCALE GENOMIC DNA]</scope>
</reference>
<gene>
    <name evidence="3" type="ORF">MNOR_LOCUS14447</name>
</gene>
<sequence>MKMGIYCLCMVVLLTLIIVATTNAKVPTCKKLKKIHCSEKKGKNCFTITAAELPCDNENIGCHLNDNDDTAIWREDIDLALKSMQISHCKKGYKALRRELCSYSADSVTDPDITITLVVVQHTKCMKAEHTVGSLKHNSYDAPQLFCHNKNGKKKNKGEKTGKKKNKEKNTNKKEKKDSNKEKRKLKEKTNDINN</sequence>
<name>A0AAV2QM38_MEGNR</name>
<organism evidence="3 4">
    <name type="scientific">Meganyctiphanes norvegica</name>
    <name type="common">Northern krill</name>
    <name type="synonym">Thysanopoda norvegica</name>
    <dbReference type="NCBI Taxonomy" id="48144"/>
    <lineage>
        <taxon>Eukaryota</taxon>
        <taxon>Metazoa</taxon>
        <taxon>Ecdysozoa</taxon>
        <taxon>Arthropoda</taxon>
        <taxon>Crustacea</taxon>
        <taxon>Multicrustacea</taxon>
        <taxon>Malacostraca</taxon>
        <taxon>Eumalacostraca</taxon>
        <taxon>Eucarida</taxon>
        <taxon>Euphausiacea</taxon>
        <taxon>Euphausiidae</taxon>
        <taxon>Meganyctiphanes</taxon>
    </lineage>
</organism>
<feature type="signal peptide" evidence="2">
    <location>
        <begin position="1"/>
        <end position="24"/>
    </location>
</feature>
<proteinExistence type="predicted"/>
<dbReference type="EMBL" id="CAXKWB010008662">
    <property type="protein sequence ID" value="CAL4091849.1"/>
    <property type="molecule type" value="Genomic_DNA"/>
</dbReference>
<protein>
    <submittedName>
        <fullName evidence="3">Uncharacterized protein</fullName>
    </submittedName>
</protein>
<evidence type="ECO:0000313" key="4">
    <source>
        <dbReference type="Proteomes" id="UP001497623"/>
    </source>
</evidence>
<dbReference type="Proteomes" id="UP001497623">
    <property type="component" value="Unassembled WGS sequence"/>
</dbReference>
<keyword evidence="2" id="KW-0732">Signal</keyword>
<dbReference type="AlphaFoldDB" id="A0AAV2QM38"/>